<comment type="caution">
    <text evidence="2">The sequence shown here is derived from an EMBL/GenBank/DDBJ whole genome shotgun (WGS) entry which is preliminary data.</text>
</comment>
<gene>
    <name evidence="2" type="ORF">FEZ63_16755</name>
</gene>
<keyword evidence="3" id="KW-1185">Reference proteome</keyword>
<evidence type="ECO:0000313" key="3">
    <source>
        <dbReference type="Proteomes" id="UP000325684"/>
    </source>
</evidence>
<dbReference type="RefSeq" id="WP_150946563.1">
    <property type="nucleotide sequence ID" value="NZ_VCMV01000027.1"/>
</dbReference>
<keyword evidence="1" id="KW-1133">Transmembrane helix</keyword>
<accession>A0A5N3P811</accession>
<dbReference type="Proteomes" id="UP000325684">
    <property type="component" value="Unassembled WGS sequence"/>
</dbReference>
<name>A0A5N3P811_9HYPH</name>
<dbReference type="AlphaFoldDB" id="A0A5N3P811"/>
<organism evidence="2 3">
    <name type="scientific">Microvirga brassicacearum</name>
    <dbReference type="NCBI Taxonomy" id="2580413"/>
    <lineage>
        <taxon>Bacteria</taxon>
        <taxon>Pseudomonadati</taxon>
        <taxon>Pseudomonadota</taxon>
        <taxon>Alphaproteobacteria</taxon>
        <taxon>Hyphomicrobiales</taxon>
        <taxon>Methylobacteriaceae</taxon>
        <taxon>Microvirga</taxon>
    </lineage>
</organism>
<protein>
    <submittedName>
        <fullName evidence="2">Uncharacterized protein</fullName>
    </submittedName>
</protein>
<evidence type="ECO:0000256" key="1">
    <source>
        <dbReference type="SAM" id="Phobius"/>
    </source>
</evidence>
<dbReference type="EMBL" id="VCMV01000027">
    <property type="protein sequence ID" value="KAB0265825.1"/>
    <property type="molecule type" value="Genomic_DNA"/>
</dbReference>
<keyword evidence="1" id="KW-0812">Transmembrane</keyword>
<feature type="transmembrane region" description="Helical" evidence="1">
    <location>
        <begin position="20"/>
        <end position="40"/>
    </location>
</feature>
<evidence type="ECO:0000313" key="2">
    <source>
        <dbReference type="EMBL" id="KAB0265825.1"/>
    </source>
</evidence>
<sequence>MNIQLSTPPLDSPLVLPTRGIAWKSITWVILGRCIALMNSSMTLLAESHEFEQEFFFQMSICQVMDLICGSIAAALALSIGTLEDFRTPRLPFRRIEVGVVCTPPRAVSNLLLAYMALNNIRVFALAIVLISLWQYFVVGPQWELTSWKSPAQSTPHTNHIET</sequence>
<feature type="transmembrane region" description="Helical" evidence="1">
    <location>
        <begin position="121"/>
        <end position="139"/>
    </location>
</feature>
<proteinExistence type="predicted"/>
<keyword evidence="1" id="KW-0472">Membrane</keyword>
<reference evidence="2 3" key="1">
    <citation type="journal article" date="2019" name="Microorganisms">
        <title>Genome Insights into the Novel Species Microvirga brassicacearum, a Rapeseed Endophyte with Biotechnological Potential.</title>
        <authorList>
            <person name="Jimenez-Gomez A."/>
            <person name="Saati-Santamaria Z."/>
            <person name="Igual J.M."/>
            <person name="Rivas R."/>
            <person name="Mateos P.F."/>
            <person name="Garcia-Fraile P."/>
        </authorList>
    </citation>
    <scope>NUCLEOTIDE SEQUENCE [LARGE SCALE GENOMIC DNA]</scope>
    <source>
        <strain evidence="2 3">CDVBN77</strain>
    </source>
</reference>